<keyword evidence="1" id="KW-1133">Transmembrane helix</keyword>
<dbReference type="OrthoDB" id="10643271at2759"/>
<keyword evidence="1" id="KW-0472">Membrane</keyword>
<keyword evidence="1" id="KW-0812">Transmembrane</keyword>
<proteinExistence type="evidence at transcript level"/>
<dbReference type="HOGENOM" id="CLU_1252267_0_0_1"/>
<evidence type="ECO:0000256" key="1">
    <source>
        <dbReference type="SAM" id="Phobius"/>
    </source>
</evidence>
<name>B7ZXR9_MAIZE</name>
<accession>B7ZXR9</accession>
<feature type="transmembrane region" description="Helical" evidence="1">
    <location>
        <begin position="82"/>
        <end position="108"/>
    </location>
</feature>
<dbReference type="KEGG" id="zma:103653394"/>
<dbReference type="RefSeq" id="XP_008678532.1">
    <property type="nucleotide sequence ID" value="XM_008680310.1"/>
</dbReference>
<sequence length="221" mass="24704">MRLLLGSIAFLSKKPPWPPPAHQYFRSMHTETVGSWKHEMVTTEWSFHMLIQGERQQQWGGTVELAWQRDSIMVPKWLANRVMAFLIIYSEAIIVLLCCAITMALLLLELLKLKDNWQCSVCLEPTHLGIASGCFLEGCVIANLCGCVVLTGCGHIASDIHVLVLLIADELIQEQNQTNRNGGGGNTNAIMSIQQDSVQFCISFTLNDCCSMCLVVRWKPP</sequence>
<dbReference type="AlphaFoldDB" id="B7ZXR9"/>
<protein>
    <submittedName>
        <fullName evidence="2">Uncharacterized protein</fullName>
    </submittedName>
</protein>
<evidence type="ECO:0000313" key="2">
    <source>
        <dbReference type="EMBL" id="ACL52718.1"/>
    </source>
</evidence>
<reference evidence="2" key="1">
    <citation type="journal article" date="2009" name="PLoS Genet.">
        <title>Sequencing, mapping, and analysis of 27,455 maize full-length cDNAs.</title>
        <authorList>
            <person name="Soderlund C."/>
            <person name="Descour A."/>
            <person name="Kudrna D."/>
            <person name="Bomhoff M."/>
            <person name="Boyd L."/>
            <person name="Currie J."/>
            <person name="Angelova A."/>
            <person name="Collura K."/>
            <person name="Wissotski M."/>
            <person name="Ashley E."/>
            <person name="Morrow D."/>
            <person name="Fernandes J."/>
            <person name="Walbot V."/>
            <person name="Yu Y."/>
        </authorList>
    </citation>
    <scope>NUCLEOTIDE SEQUENCE</scope>
    <source>
        <strain evidence="2">B73</strain>
    </source>
</reference>
<organism evidence="2">
    <name type="scientific">Zea mays</name>
    <name type="common">Maize</name>
    <dbReference type="NCBI Taxonomy" id="4577"/>
    <lineage>
        <taxon>Eukaryota</taxon>
        <taxon>Viridiplantae</taxon>
        <taxon>Streptophyta</taxon>
        <taxon>Embryophyta</taxon>
        <taxon>Tracheophyta</taxon>
        <taxon>Spermatophyta</taxon>
        <taxon>Magnoliopsida</taxon>
        <taxon>Liliopsida</taxon>
        <taxon>Poales</taxon>
        <taxon>Poaceae</taxon>
        <taxon>PACMAD clade</taxon>
        <taxon>Panicoideae</taxon>
        <taxon>Andropogonodae</taxon>
        <taxon>Andropogoneae</taxon>
        <taxon>Tripsacinae</taxon>
        <taxon>Zea</taxon>
    </lineage>
</organism>
<dbReference type="GeneID" id="103653394"/>
<dbReference type="EMBL" id="BT054111">
    <property type="protein sequence ID" value="ACL52718.1"/>
    <property type="molecule type" value="mRNA"/>
</dbReference>